<accession>A0ABY1I5W7</accession>
<evidence type="ECO:0000313" key="5">
    <source>
        <dbReference type="Proteomes" id="UP000184290"/>
    </source>
</evidence>
<comment type="caution">
    <text evidence="4">The sequence shown here is derived from an EMBL/GenBank/DDBJ whole genome shotgun (WGS) entry which is preliminary data.</text>
</comment>
<dbReference type="PANTHER" id="PTHR11358:SF26">
    <property type="entry name" value="GUANIDINO ACID HYDROLASE, MITOCHONDRIAL"/>
    <property type="match status" value="1"/>
</dbReference>
<dbReference type="InterPro" id="IPR006035">
    <property type="entry name" value="Ureohydrolase"/>
</dbReference>
<evidence type="ECO:0000256" key="3">
    <source>
        <dbReference type="PROSITE-ProRule" id="PRU00742"/>
    </source>
</evidence>
<dbReference type="Gene3D" id="3.40.800.10">
    <property type="entry name" value="Ureohydrolase domain"/>
    <property type="match status" value="1"/>
</dbReference>
<dbReference type="PROSITE" id="PS51409">
    <property type="entry name" value="ARGINASE_2"/>
    <property type="match status" value="1"/>
</dbReference>
<proteinExistence type="inferred from homology"/>
<dbReference type="Proteomes" id="UP000184290">
    <property type="component" value="Unassembled WGS sequence"/>
</dbReference>
<dbReference type="SUPFAM" id="SSF52768">
    <property type="entry name" value="Arginase/deacetylase"/>
    <property type="match status" value="1"/>
</dbReference>
<dbReference type="PIRSF" id="PIRSF036979">
    <property type="entry name" value="Arginase"/>
    <property type="match status" value="1"/>
</dbReference>
<protein>
    <submittedName>
        <fullName evidence="4">Agmatinase</fullName>
    </submittedName>
</protein>
<evidence type="ECO:0000313" key="4">
    <source>
        <dbReference type="EMBL" id="SHI64807.1"/>
    </source>
</evidence>
<keyword evidence="1" id="KW-0479">Metal-binding</keyword>
<evidence type="ECO:0000256" key="1">
    <source>
        <dbReference type="ARBA" id="ARBA00022723"/>
    </source>
</evidence>
<organism evidence="4 5">
    <name type="scientific">Aureimonas altamirensis DSM 21988</name>
    <dbReference type="NCBI Taxonomy" id="1121026"/>
    <lineage>
        <taxon>Bacteria</taxon>
        <taxon>Pseudomonadati</taxon>
        <taxon>Pseudomonadota</taxon>
        <taxon>Alphaproteobacteria</taxon>
        <taxon>Hyphomicrobiales</taxon>
        <taxon>Aurantimonadaceae</taxon>
        <taxon>Aureimonas</taxon>
    </lineage>
</organism>
<gene>
    <name evidence="4" type="ORF">SAMN02745911_0751</name>
</gene>
<dbReference type="RefSeq" id="WP_060601438.1">
    <property type="nucleotide sequence ID" value="NZ_FQZC01000001.1"/>
</dbReference>
<dbReference type="Pfam" id="PF00491">
    <property type="entry name" value="Arginase"/>
    <property type="match status" value="1"/>
</dbReference>
<dbReference type="InterPro" id="IPR023696">
    <property type="entry name" value="Ureohydrolase_dom_sf"/>
</dbReference>
<name>A0ABY1I5W7_9HYPH</name>
<dbReference type="PANTHER" id="PTHR11358">
    <property type="entry name" value="ARGINASE/AGMATINASE"/>
    <property type="match status" value="1"/>
</dbReference>
<comment type="similarity">
    <text evidence="3">Belongs to the arginase family.</text>
</comment>
<keyword evidence="2" id="KW-0378">Hydrolase</keyword>
<evidence type="ECO:0000256" key="2">
    <source>
        <dbReference type="ARBA" id="ARBA00022801"/>
    </source>
</evidence>
<reference evidence="4 5" key="1">
    <citation type="submission" date="2016-11" db="EMBL/GenBank/DDBJ databases">
        <authorList>
            <person name="Varghese N."/>
            <person name="Submissions S."/>
        </authorList>
    </citation>
    <scope>NUCLEOTIDE SEQUENCE [LARGE SCALE GENOMIC DNA]</scope>
    <source>
        <strain evidence="4 5">DSM 21988</strain>
    </source>
</reference>
<dbReference type="EMBL" id="FQZC01000001">
    <property type="protein sequence ID" value="SHI64807.1"/>
    <property type="molecule type" value="Genomic_DNA"/>
</dbReference>
<sequence length="324" mass="35363">MKTVNRAYTGIPSYLRSRIATTPADYAGAAIGILGIPFDEGSPFLPGSRMGPRAIREHSLRFPYGDPLYDPDTGEEYLGTELTGGLIVDCGDVDIRPANPGRTFELITARVREMLDAGLFPVMLGGDHSITYPIFEAFDTPMHVIQFDAHQDFAEIDEDLDRTNSHAFRHITGMDTCLSLTQIGIRGLRTTRTHVEELRAMGNRVVCMSETRRLGAEGIAALLPEGSDVYVTIDVDALDMSLVPGCVSAEPDGLTFPQLMDSLKAIAARHRIRGFDFVEVNPPLDVGTGATSYLGALVVTGFLGFICNQPWWAEQRDRAMAVPA</sequence>
<keyword evidence="5" id="KW-1185">Reference proteome</keyword>